<reference evidence="3" key="1">
    <citation type="journal article" date="2019" name="Int. J. Syst. Evol. Microbiol.">
        <title>The Global Catalogue of Microorganisms (GCM) 10K type strain sequencing project: providing services to taxonomists for standard genome sequencing and annotation.</title>
        <authorList>
            <consortium name="The Broad Institute Genomics Platform"/>
            <consortium name="The Broad Institute Genome Sequencing Center for Infectious Disease"/>
            <person name="Wu L."/>
            <person name="Ma J."/>
        </authorList>
    </citation>
    <scope>NUCLEOTIDE SEQUENCE [LARGE SCALE GENOMIC DNA]</scope>
    <source>
        <strain evidence="3">CGMCC 1.15795</strain>
    </source>
</reference>
<evidence type="ECO:0000313" key="2">
    <source>
        <dbReference type="EMBL" id="MFD1871497.1"/>
    </source>
</evidence>
<evidence type="ECO:0000313" key="3">
    <source>
        <dbReference type="Proteomes" id="UP001597197"/>
    </source>
</evidence>
<dbReference type="Proteomes" id="UP001597197">
    <property type="component" value="Unassembled WGS sequence"/>
</dbReference>
<keyword evidence="1" id="KW-1133">Transmembrane helix</keyword>
<accession>A0ABW4QQ41</accession>
<keyword evidence="1" id="KW-0472">Membrane</keyword>
<dbReference type="EMBL" id="JBHUFD010000001">
    <property type="protein sequence ID" value="MFD1871497.1"/>
    <property type="molecule type" value="Genomic_DNA"/>
</dbReference>
<feature type="transmembrane region" description="Helical" evidence="1">
    <location>
        <begin position="158"/>
        <end position="184"/>
    </location>
</feature>
<protein>
    <submittedName>
        <fullName evidence="2">Uncharacterized protein</fullName>
    </submittedName>
</protein>
<evidence type="ECO:0000256" key="1">
    <source>
        <dbReference type="SAM" id="Phobius"/>
    </source>
</evidence>
<proteinExistence type="predicted"/>
<organism evidence="2 3">
    <name type="scientific">Hymenobacter bucti</name>
    <dbReference type="NCBI Taxonomy" id="1844114"/>
    <lineage>
        <taxon>Bacteria</taxon>
        <taxon>Pseudomonadati</taxon>
        <taxon>Bacteroidota</taxon>
        <taxon>Cytophagia</taxon>
        <taxon>Cytophagales</taxon>
        <taxon>Hymenobacteraceae</taxon>
        <taxon>Hymenobacter</taxon>
    </lineage>
</organism>
<gene>
    <name evidence="2" type="ORF">ACFSDX_03610</name>
</gene>
<keyword evidence="3" id="KW-1185">Reference proteome</keyword>
<feature type="transmembrane region" description="Helical" evidence="1">
    <location>
        <begin position="119"/>
        <end position="137"/>
    </location>
</feature>
<dbReference type="RefSeq" id="WP_382319363.1">
    <property type="nucleotide sequence ID" value="NZ_JBHUIA010000001.1"/>
</dbReference>
<name>A0ABW4QQ41_9BACT</name>
<sequence>MRNQVFAITGNKIASMMAGETSFMFSSQHFHSAEEFQAAWDKKLSLATRVEVKYDAIKSVHKDDDDADILIKYKTILGIPTNCQFSFDDAEAYPIFFAFLQKDRYFAKQEEKLTPLKSIVNYLIGNVVTLAFTVFCYSEALKIAKGTVAETTNGKQELFNNIVGALGDKGVLAAGALLLAYLGYKAWSRFSNPPNRILFLPPNSY</sequence>
<keyword evidence="1" id="KW-0812">Transmembrane</keyword>
<comment type="caution">
    <text evidence="2">The sequence shown here is derived from an EMBL/GenBank/DDBJ whole genome shotgun (WGS) entry which is preliminary data.</text>
</comment>